<keyword evidence="3" id="KW-1185">Reference proteome</keyword>
<organism evidence="2 3">
    <name type="scientific">Janibacter alittae</name>
    <dbReference type="NCBI Taxonomy" id="3115209"/>
    <lineage>
        <taxon>Bacteria</taxon>
        <taxon>Bacillati</taxon>
        <taxon>Actinomycetota</taxon>
        <taxon>Actinomycetes</taxon>
        <taxon>Micrococcales</taxon>
        <taxon>Intrasporangiaceae</taxon>
        <taxon>Janibacter</taxon>
    </lineage>
</organism>
<dbReference type="Pfam" id="PF13540">
    <property type="entry name" value="RCC1_2"/>
    <property type="match status" value="1"/>
</dbReference>
<reference evidence="2 3" key="1">
    <citation type="submission" date="2024-02" db="EMBL/GenBank/DDBJ databases">
        <title>Janibacter sp. nov., isolated from gut of marine sandworm.</title>
        <authorList>
            <person name="Kim B."/>
            <person name="Jun M.O."/>
            <person name="Shin N.-R."/>
        </authorList>
    </citation>
    <scope>NUCLEOTIDE SEQUENCE [LARGE SCALE GENOMIC DNA]</scope>
    <source>
        <strain evidence="2 3">A1S7</strain>
    </source>
</reference>
<feature type="region of interest" description="Disordered" evidence="1">
    <location>
        <begin position="1"/>
        <end position="40"/>
    </location>
</feature>
<protein>
    <submittedName>
        <fullName evidence="2">RCC1 domain-containing protein</fullName>
    </submittedName>
</protein>
<evidence type="ECO:0000256" key="1">
    <source>
        <dbReference type="SAM" id="MobiDB-lite"/>
    </source>
</evidence>
<gene>
    <name evidence="2" type="ORF">V1351_09115</name>
</gene>
<dbReference type="InterPro" id="IPR009091">
    <property type="entry name" value="RCC1/BLIP-II"/>
</dbReference>
<dbReference type="Proteomes" id="UP001382727">
    <property type="component" value="Chromosome"/>
</dbReference>
<accession>A0ABZ2MLW1</accession>
<proteinExistence type="predicted"/>
<dbReference type="EMBL" id="CP144913">
    <property type="protein sequence ID" value="WXB78052.1"/>
    <property type="molecule type" value="Genomic_DNA"/>
</dbReference>
<dbReference type="Gene3D" id="2.130.10.30">
    <property type="entry name" value="Regulator of chromosome condensation 1/beta-lactamase-inhibitor protein II"/>
    <property type="match status" value="1"/>
</dbReference>
<sequence length="40" mass="3890">MSAGSIHTLGLRSGGTVVSTGNNADGQCSVSGWESIQAGP</sequence>
<dbReference type="SUPFAM" id="SSF50985">
    <property type="entry name" value="RCC1/BLIP-II"/>
    <property type="match status" value="1"/>
</dbReference>
<evidence type="ECO:0000313" key="2">
    <source>
        <dbReference type="EMBL" id="WXB78052.1"/>
    </source>
</evidence>
<evidence type="ECO:0000313" key="3">
    <source>
        <dbReference type="Proteomes" id="UP001382727"/>
    </source>
</evidence>
<name>A0ABZ2MLW1_9MICO</name>
<feature type="compositionally biased region" description="Polar residues" evidence="1">
    <location>
        <begin position="16"/>
        <end position="34"/>
    </location>
</feature>
<dbReference type="RefSeq" id="WP_338752497.1">
    <property type="nucleotide sequence ID" value="NZ_CP144913.1"/>
</dbReference>